<evidence type="ECO:0000256" key="1">
    <source>
        <dbReference type="SAM" id="Coils"/>
    </source>
</evidence>
<dbReference type="Gene3D" id="1.10.150.50">
    <property type="entry name" value="Transcription Factor, Ets-1"/>
    <property type="match status" value="1"/>
</dbReference>
<sequence length="1181" mass="130026">MCKAGCDSMEWRRASSHKAKRGILWAGKTENKVVSSSGEVQADVQPGEADHKEDDKAGMVCRFGVSQLAKQHDAVQSYKANEVTGWVRDFDPKDISEFAGQQYAGKDLLAMGVAELDNLELAKGPRRRLIESIKKLKAAAAACDMLSALVELQLKDKDLLQAAIDVIKKQLEKLQDDQGRIKMVGDMLSALVELQLKDKDLLQAAIDVIKKQLEKLQDDQGRIKMVGDMLSALVELQLKDKDLLQAAIDVIKKQLEKLQDDQARLFIEVVAIARVAPAQGRIKMVGDMLSALVELQLKDKDLLQAAIDVIKKQLEKLQDDQARLFIEVVAIARVAPAQGRIKMVGDMLSALVELDANSVMSSALQDVDVTSVGRPHAVCPCRSPSELCRLAQVLEQACNATRSDVKSYGPKQVAAWTAAKLVSAKYDAAAIQQALGVLKTSGPTLLNITSQDLQRWGLDDRSIEKTVLEALTFRDLVNDEAKVQYNYQNKVWVYGRPTSFPPCGYVPDAQMLKISINGTHSSEILFMNSEGKSCIPTFHGESGSGKTLLAVMKPAILLQADQGDTVRVFTMTVSAEEVQEISQAQSKDDRDDRCKAKVMNIFKKCIKSALGDSGSETYLLHTWPYLKLRLEHPDPDDLGNVVFVIDEIGTCLDFARGVAAQQEDIYKHMQQFCKNKSQLVMAGTAGAGTVAYQPSVEVSTKPEQVCLVFVGSVKDATFGRALCEAMLPLETCAVRYDDLMEVKSMKAYLSNARTAVLLVEEVARWVNKKPANVAKETVRDAWKRSPHLTSYLVPSKYRMLNGLQSVTCIRDHADCALKLLMHPSLLESKDIPEPEVARRCVTLGLVAIPDSQQAAAIHAPTGSKSYFSTTTFDSSEALKQMLLAAFEVPAILPKDGLSLELVVAEAQRRFSEVLTGNRATLKHLPYAMPPVDNQDMEGIPENTFVEILDALASQQTVVLVNGPSAQGADIILLRAAQHTKNCTATKPFVRFVQVKNQNRAANQTDVVRTLGVAAKANASQSKFQKPNPWSAMVLNWFCRVVSEKNCKNLTRHFGQVRELKGKPREMDVDVELVLLERVTTQKAPPSLQKPRFLKECPTFKLQSLEHLAPFPTQLPSSTAKAYGQKKANRRKTPVHCSSCAGCLPCVNAGRVLRRERFRLAFRWTGASGVVCSTPNNIPGIK</sequence>
<dbReference type="AlphaFoldDB" id="A0A812RR54"/>
<dbReference type="SMART" id="SM00454">
    <property type="entry name" value="SAM"/>
    <property type="match status" value="1"/>
</dbReference>
<feature type="domain" description="SAM" evidence="2">
    <location>
        <begin position="75"/>
        <end position="139"/>
    </location>
</feature>
<comment type="caution">
    <text evidence="3">The sequence shown here is derived from an EMBL/GenBank/DDBJ whole genome shotgun (WGS) entry which is preliminary data.</text>
</comment>
<evidence type="ECO:0000259" key="2">
    <source>
        <dbReference type="SMART" id="SM00454"/>
    </source>
</evidence>
<organism evidence="3 4">
    <name type="scientific">Symbiodinium natans</name>
    <dbReference type="NCBI Taxonomy" id="878477"/>
    <lineage>
        <taxon>Eukaryota</taxon>
        <taxon>Sar</taxon>
        <taxon>Alveolata</taxon>
        <taxon>Dinophyceae</taxon>
        <taxon>Suessiales</taxon>
        <taxon>Symbiodiniaceae</taxon>
        <taxon>Symbiodinium</taxon>
    </lineage>
</organism>
<reference evidence="3" key="1">
    <citation type="submission" date="2021-02" db="EMBL/GenBank/DDBJ databases">
        <authorList>
            <person name="Dougan E. K."/>
            <person name="Rhodes N."/>
            <person name="Thang M."/>
            <person name="Chan C."/>
        </authorList>
    </citation>
    <scope>NUCLEOTIDE SEQUENCE</scope>
</reference>
<feature type="coiled-coil region" evidence="1">
    <location>
        <begin position="157"/>
        <end position="268"/>
    </location>
</feature>
<proteinExistence type="predicted"/>
<protein>
    <recommendedName>
        <fullName evidence="2">SAM domain-containing protein</fullName>
    </recommendedName>
</protein>
<evidence type="ECO:0000313" key="4">
    <source>
        <dbReference type="Proteomes" id="UP000604046"/>
    </source>
</evidence>
<dbReference type="Proteomes" id="UP000604046">
    <property type="component" value="Unassembled WGS sequence"/>
</dbReference>
<name>A0A812RR54_9DINO</name>
<dbReference type="InterPro" id="IPR013761">
    <property type="entry name" value="SAM/pointed_sf"/>
</dbReference>
<feature type="coiled-coil region" evidence="1">
    <location>
        <begin position="300"/>
        <end position="327"/>
    </location>
</feature>
<evidence type="ECO:0000313" key="3">
    <source>
        <dbReference type="EMBL" id="CAE7449545.1"/>
    </source>
</evidence>
<accession>A0A812RR54</accession>
<dbReference type="PROSITE" id="PS50890">
    <property type="entry name" value="PUA"/>
    <property type="match status" value="1"/>
</dbReference>
<gene>
    <name evidence="3" type="ORF">SNAT2548_LOCUS24563</name>
</gene>
<keyword evidence="4" id="KW-1185">Reference proteome</keyword>
<dbReference type="EMBL" id="CAJNDS010002362">
    <property type="protein sequence ID" value="CAE7449545.1"/>
    <property type="molecule type" value="Genomic_DNA"/>
</dbReference>
<keyword evidence="1" id="KW-0175">Coiled coil</keyword>
<dbReference type="InterPro" id="IPR001660">
    <property type="entry name" value="SAM"/>
</dbReference>